<gene>
    <name evidence="1" type="ORF">CCE02nite_34120</name>
</gene>
<dbReference type="SUPFAM" id="SSF54909">
    <property type="entry name" value="Dimeric alpha+beta barrel"/>
    <property type="match status" value="1"/>
</dbReference>
<dbReference type="Gene3D" id="3.30.70.100">
    <property type="match status" value="1"/>
</dbReference>
<evidence type="ECO:0000313" key="2">
    <source>
        <dbReference type="Proteomes" id="UP000316659"/>
    </source>
</evidence>
<evidence type="ECO:0000313" key="1">
    <source>
        <dbReference type="EMBL" id="GED11413.1"/>
    </source>
</evidence>
<name>A0A4Y4E330_CELCE</name>
<sequence>MTSAGSNEGGTVLELVVFRAKEGVTRERLLGTVDAVSEWARAQPGFVSRDLTYDAAGDRWVEMIWWTSTADAEASVKAAETSDLCAPMFALIDPESMLFLHGVPQIERVVA</sequence>
<dbReference type="RefSeq" id="WP_141390829.1">
    <property type="nucleotide sequence ID" value="NZ_BJNZ01000029.1"/>
</dbReference>
<dbReference type="EMBL" id="BJNZ01000029">
    <property type="protein sequence ID" value="GED11413.1"/>
    <property type="molecule type" value="Genomic_DNA"/>
</dbReference>
<proteinExistence type="predicted"/>
<protein>
    <recommendedName>
        <fullName evidence="3">ABM domain-containing protein</fullName>
    </recommendedName>
</protein>
<evidence type="ECO:0008006" key="3">
    <source>
        <dbReference type="Google" id="ProtNLM"/>
    </source>
</evidence>
<dbReference type="InterPro" id="IPR011008">
    <property type="entry name" value="Dimeric_a/b-barrel"/>
</dbReference>
<accession>A0A4Y4E330</accession>
<dbReference type="Proteomes" id="UP000316659">
    <property type="component" value="Unassembled WGS sequence"/>
</dbReference>
<reference evidence="1 2" key="1">
    <citation type="submission" date="2019-06" db="EMBL/GenBank/DDBJ databases">
        <title>Whole genome shotgun sequence of Cellulosimicrobium cellulans NBRC 15516.</title>
        <authorList>
            <person name="Hosoyama A."/>
            <person name="Uohara A."/>
            <person name="Ohji S."/>
            <person name="Ichikawa N."/>
        </authorList>
    </citation>
    <scope>NUCLEOTIDE SEQUENCE [LARGE SCALE GENOMIC DNA]</scope>
    <source>
        <strain evidence="1 2">NBRC 15516</strain>
    </source>
</reference>
<comment type="caution">
    <text evidence="1">The sequence shown here is derived from an EMBL/GenBank/DDBJ whole genome shotgun (WGS) entry which is preliminary data.</text>
</comment>
<dbReference type="AlphaFoldDB" id="A0A4Y4E330"/>
<organism evidence="1 2">
    <name type="scientific">Cellulosimicrobium cellulans</name>
    <name type="common">Arthrobacter luteus</name>
    <dbReference type="NCBI Taxonomy" id="1710"/>
    <lineage>
        <taxon>Bacteria</taxon>
        <taxon>Bacillati</taxon>
        <taxon>Actinomycetota</taxon>
        <taxon>Actinomycetes</taxon>
        <taxon>Micrococcales</taxon>
        <taxon>Promicromonosporaceae</taxon>
        <taxon>Cellulosimicrobium</taxon>
    </lineage>
</organism>